<dbReference type="Proteomes" id="UP001158067">
    <property type="component" value="Unassembled WGS sequence"/>
</dbReference>
<accession>A0ABY1QVC5</accession>
<protein>
    <submittedName>
        <fullName evidence="1">Uncharacterized protein</fullName>
    </submittedName>
</protein>
<evidence type="ECO:0000313" key="1">
    <source>
        <dbReference type="EMBL" id="SMP78873.1"/>
    </source>
</evidence>
<organism evidence="1 2">
    <name type="scientific">Neorhodopirellula lusitana</name>
    <dbReference type="NCBI Taxonomy" id="445327"/>
    <lineage>
        <taxon>Bacteria</taxon>
        <taxon>Pseudomonadati</taxon>
        <taxon>Planctomycetota</taxon>
        <taxon>Planctomycetia</taxon>
        <taxon>Pirellulales</taxon>
        <taxon>Pirellulaceae</taxon>
        <taxon>Neorhodopirellula</taxon>
    </lineage>
</organism>
<evidence type="ECO:0000313" key="2">
    <source>
        <dbReference type="Proteomes" id="UP001158067"/>
    </source>
</evidence>
<keyword evidence="2" id="KW-1185">Reference proteome</keyword>
<gene>
    <name evidence="1" type="ORF">SAMN06265222_12825</name>
</gene>
<reference evidence="1 2" key="1">
    <citation type="submission" date="2017-05" db="EMBL/GenBank/DDBJ databases">
        <authorList>
            <person name="Varghese N."/>
            <person name="Submissions S."/>
        </authorList>
    </citation>
    <scope>NUCLEOTIDE SEQUENCE [LARGE SCALE GENOMIC DNA]</scope>
    <source>
        <strain evidence="1 2">DSM 25457</strain>
    </source>
</reference>
<sequence length="105" mass="11655">MPSIQVILPHNNWLTPGRSTDIQTINGKHKDPAHVTLINCGKVLDYFNPTSYQWVSMFKGEGRIACPSVDAIHAMLGSAWNVMTARQRTGRELLDGRARIGAVVR</sequence>
<name>A0ABY1QVC5_9BACT</name>
<dbReference type="EMBL" id="FXUG01000028">
    <property type="protein sequence ID" value="SMP78873.1"/>
    <property type="molecule type" value="Genomic_DNA"/>
</dbReference>
<proteinExistence type="predicted"/>
<comment type="caution">
    <text evidence="1">The sequence shown here is derived from an EMBL/GenBank/DDBJ whole genome shotgun (WGS) entry which is preliminary data.</text>
</comment>